<dbReference type="Proteomes" id="UP001642484">
    <property type="component" value="Unassembled WGS sequence"/>
</dbReference>
<dbReference type="EMBL" id="CAXAMN010023395">
    <property type="protein sequence ID" value="CAK9077396.1"/>
    <property type="molecule type" value="Genomic_DNA"/>
</dbReference>
<keyword evidence="2" id="KW-1185">Reference proteome</keyword>
<sequence>MLVSSTCTGHEAAEVDGLETCVSAERPKKYGKITLRDPLLTPWTKEGNAKSGIKHWLDNVGQQLRIPFEEVTTRRCAWRLSEARLRLALTKFYANRKSDKLGNLDRIVDRYEGRVVELWASLGLKYSLPPNVAVQWLANTLDPHAAVQFASGVAVPASVQEVLMHLGEEPEEASVESALRSAMQAKDTDILAAVSFRHGCPAEQRPGVWRAMLGPTRTVEDEQTLRERRWAYEELRSKARAKGVFGETIYWSSTVVASAPVVGFNGLAPLTEQSVFWGFLPILWWWMSTQTLESMIRRAIGSILLGFAAGCADEQCAEAGFDLEATDGEAEVLKVSLLQTNVKTPTVPDDSFRLFQESDRDQGIWDTLGGILHKAEKNTAEIQKTVLDSIVSQTDTALDDVDQVINKYAADAEEAEMKFVQKANASITDQVQLIKKKVASVMDKARAFWRNSKQQVVRVQNIVVGTLATVGQTDTAIHLNGTLVTLLQRLDSASDSTLTVAKDARSVTAETASCSVLKLNSTLARATHEVEAFTRQFEEVFKATEAKLLELSKKLPGQLTQQAAEAAAQLRQRGLATADHVLRVYEKVASKQVEIINRLQATCVEQGKACGEGGLFNNIKAGFRVKSYSHC</sequence>
<evidence type="ECO:0000313" key="1">
    <source>
        <dbReference type="EMBL" id="CAK9077396.1"/>
    </source>
</evidence>
<protein>
    <submittedName>
        <fullName evidence="1">Uncharacterized protein</fullName>
    </submittedName>
</protein>
<proteinExistence type="predicted"/>
<name>A0ABP0PMY4_9DINO</name>
<organism evidence="1 2">
    <name type="scientific">Durusdinium trenchii</name>
    <dbReference type="NCBI Taxonomy" id="1381693"/>
    <lineage>
        <taxon>Eukaryota</taxon>
        <taxon>Sar</taxon>
        <taxon>Alveolata</taxon>
        <taxon>Dinophyceae</taxon>
        <taxon>Suessiales</taxon>
        <taxon>Symbiodiniaceae</taxon>
        <taxon>Durusdinium</taxon>
    </lineage>
</organism>
<accession>A0ABP0PMY4</accession>
<reference evidence="1 2" key="1">
    <citation type="submission" date="2024-02" db="EMBL/GenBank/DDBJ databases">
        <authorList>
            <person name="Chen Y."/>
            <person name="Shah S."/>
            <person name="Dougan E. K."/>
            <person name="Thang M."/>
            <person name="Chan C."/>
        </authorList>
    </citation>
    <scope>NUCLEOTIDE SEQUENCE [LARGE SCALE GENOMIC DNA]</scope>
</reference>
<evidence type="ECO:0000313" key="2">
    <source>
        <dbReference type="Proteomes" id="UP001642484"/>
    </source>
</evidence>
<comment type="caution">
    <text evidence="1">The sequence shown here is derived from an EMBL/GenBank/DDBJ whole genome shotgun (WGS) entry which is preliminary data.</text>
</comment>
<gene>
    <name evidence="1" type="ORF">CCMP2556_LOCUS38163</name>
</gene>